<evidence type="ECO:0000256" key="2">
    <source>
        <dbReference type="SAM" id="Phobius"/>
    </source>
</evidence>
<evidence type="ECO:0000313" key="5">
    <source>
        <dbReference type="EMBL" id="KAF7209572.1"/>
    </source>
</evidence>
<evidence type="ECO:0000259" key="4">
    <source>
        <dbReference type="PROSITE" id="PS50017"/>
    </source>
</evidence>
<dbReference type="Pfam" id="PF00531">
    <property type="entry name" value="Death"/>
    <property type="match status" value="1"/>
</dbReference>
<keyword evidence="5" id="KW-0675">Receptor</keyword>
<reference evidence="5" key="1">
    <citation type="submission" date="2020-03" db="EMBL/GenBank/DDBJ databases">
        <title>Intra-Species Differences in Population Size shape Life History and Genome Evolution.</title>
        <authorList>
            <person name="Willemsen D."/>
            <person name="Cui R."/>
            <person name="Valenzano D.R."/>
        </authorList>
    </citation>
    <scope>NUCLEOTIDE SEQUENCE</scope>
    <source>
        <strain evidence="5">GRZ</strain>
        <tissue evidence="5">Whole</tissue>
    </source>
</reference>
<evidence type="ECO:0000256" key="3">
    <source>
        <dbReference type="SAM" id="SignalP"/>
    </source>
</evidence>
<organism evidence="5 6">
    <name type="scientific">Nothobranchius furzeri</name>
    <name type="common">Turquoise killifish</name>
    <dbReference type="NCBI Taxonomy" id="105023"/>
    <lineage>
        <taxon>Eukaryota</taxon>
        <taxon>Metazoa</taxon>
        <taxon>Chordata</taxon>
        <taxon>Craniata</taxon>
        <taxon>Vertebrata</taxon>
        <taxon>Euteleostomi</taxon>
        <taxon>Actinopterygii</taxon>
        <taxon>Neopterygii</taxon>
        <taxon>Teleostei</taxon>
        <taxon>Neoteleostei</taxon>
        <taxon>Acanthomorphata</taxon>
        <taxon>Ovalentaria</taxon>
        <taxon>Atherinomorphae</taxon>
        <taxon>Cyprinodontiformes</taxon>
        <taxon>Nothobranchiidae</taxon>
        <taxon>Nothobranchius</taxon>
    </lineage>
</organism>
<dbReference type="OMA" id="PDQQMER"/>
<feature type="signal peptide" evidence="3">
    <location>
        <begin position="1"/>
        <end position="21"/>
    </location>
</feature>
<dbReference type="KEGG" id="nfu:107390719"/>
<keyword evidence="2" id="KW-1133">Transmembrane helix</keyword>
<accession>A0A9D3BGZ1</accession>
<dbReference type="Gene3D" id="1.10.533.10">
    <property type="entry name" value="Death Domain, Fas"/>
    <property type="match status" value="1"/>
</dbReference>
<dbReference type="AlphaFoldDB" id="A0A9D3BGZ1"/>
<keyword evidence="3" id="KW-0732">Signal</keyword>
<dbReference type="OrthoDB" id="9940478at2759"/>
<proteinExistence type="predicted"/>
<dbReference type="PROSITE" id="PS50017">
    <property type="entry name" value="DEATH_DOMAIN"/>
    <property type="match status" value="1"/>
</dbReference>
<feature type="compositionally biased region" description="Low complexity" evidence="1">
    <location>
        <begin position="147"/>
        <end position="166"/>
    </location>
</feature>
<dbReference type="SUPFAM" id="SSF47986">
    <property type="entry name" value="DEATH domain"/>
    <property type="match status" value="1"/>
</dbReference>
<feature type="chain" id="PRO_5039658025" evidence="3">
    <location>
        <begin position="22"/>
        <end position="397"/>
    </location>
</feature>
<dbReference type="InterPro" id="IPR011029">
    <property type="entry name" value="DEATH-like_dom_sf"/>
</dbReference>
<dbReference type="EMBL" id="JAAVVJ010000013">
    <property type="protein sequence ID" value="KAF7209572.1"/>
    <property type="molecule type" value="Genomic_DNA"/>
</dbReference>
<gene>
    <name evidence="5" type="ORF">G4P62_014270</name>
</gene>
<comment type="caution">
    <text evidence="5">The sequence shown here is derived from an EMBL/GenBank/DDBJ whole genome shotgun (WGS) entry which is preliminary data.</text>
</comment>
<dbReference type="SMART" id="SM00005">
    <property type="entry name" value="DEATH"/>
    <property type="match status" value="1"/>
</dbReference>
<feature type="transmembrane region" description="Helical" evidence="2">
    <location>
        <begin position="195"/>
        <end position="216"/>
    </location>
</feature>
<dbReference type="SUPFAM" id="SSF57586">
    <property type="entry name" value="TNF receptor-like"/>
    <property type="match status" value="1"/>
</dbReference>
<name>A0A9D3BGZ1_NOTFU</name>
<dbReference type="InterPro" id="IPR022329">
    <property type="entry name" value="TNFR_25"/>
</dbReference>
<dbReference type="PANTHER" id="PTHR47220">
    <property type="entry name" value="TUMOR NECROSIS FACTOR RECEPTOR SUPERFAMILY MEMBER 25"/>
    <property type="match status" value="1"/>
</dbReference>
<keyword evidence="2" id="KW-0812">Transmembrane</keyword>
<evidence type="ECO:0000313" key="6">
    <source>
        <dbReference type="Proteomes" id="UP000822369"/>
    </source>
</evidence>
<dbReference type="PANTHER" id="PTHR47220:SF1">
    <property type="entry name" value="TUMOR NECROSIS FACTOR RECEPTOR SUPERFAMILY MEMBER 25"/>
    <property type="match status" value="1"/>
</dbReference>
<dbReference type="InterPro" id="IPR000488">
    <property type="entry name" value="Death_dom"/>
</dbReference>
<feature type="region of interest" description="Disordered" evidence="1">
    <location>
        <begin position="147"/>
        <end position="183"/>
    </location>
</feature>
<dbReference type="CDD" id="cd00185">
    <property type="entry name" value="TNFRSF"/>
    <property type="match status" value="1"/>
</dbReference>
<feature type="domain" description="Death" evidence="4">
    <location>
        <begin position="300"/>
        <end position="382"/>
    </location>
</feature>
<dbReference type="Proteomes" id="UP000822369">
    <property type="component" value="Chromosome 13"/>
</dbReference>
<protein>
    <submittedName>
        <fullName evidence="5">Tumor necrosis factor receptor superfamily member 1A-like</fullName>
    </submittedName>
</protein>
<keyword evidence="2" id="KW-0472">Membrane</keyword>
<dbReference type="GO" id="GO:0007165">
    <property type="term" value="P:signal transduction"/>
    <property type="evidence" value="ECO:0007669"/>
    <property type="project" value="InterPro"/>
</dbReference>
<dbReference type="GO" id="GO:0005886">
    <property type="term" value="C:plasma membrane"/>
    <property type="evidence" value="ECO:0007669"/>
    <property type="project" value="TreeGrafter"/>
</dbReference>
<dbReference type="Gene3D" id="2.10.50.10">
    <property type="entry name" value="Tumor Necrosis Factor Receptor, subunit A, domain 2"/>
    <property type="match status" value="1"/>
</dbReference>
<sequence>MALMWAASLIFVLVFTGLGQSETIDQPCTKICPAGYYKVGVCGDAQYRCEKCKPGTYTAINNTASKCQLCKRNVGNEVVVKECSPDSNREFKCRDGYYYSDSDQTSVHRSCVPCYSTSLKRCLDCQRQECVNSSQCKKDCGRVPTPLKKNTTKTPTSTTNTPSVTSEKPRPKSTVFSANPAVDPAPKTPYNPETWLFFIVALVIFLVLSWFLLLFCRTLNRNQNSFLCCSPNKVVETPAQAAMLNGQHSHHGSSPATLVPMISEETPMIIQQPPAHICGQVPDGARMAVWQKEQSERWPAVVLYAIIKEVPLRRWKEFLRLLSVPDQQMERVELDASLGSIEKQYQMLRLWSQRSSASLNEVFSSLHSMDLLGCAQLLQESLEKLPWRPEALQGPTR</sequence>
<evidence type="ECO:0000256" key="1">
    <source>
        <dbReference type="SAM" id="MobiDB-lite"/>
    </source>
</evidence>